<evidence type="ECO:0000256" key="1">
    <source>
        <dbReference type="ARBA" id="ARBA00012889"/>
    </source>
</evidence>
<evidence type="ECO:0000256" key="3">
    <source>
        <dbReference type="ARBA" id="ARBA00023027"/>
    </source>
</evidence>
<dbReference type="Gene3D" id="3.40.50.720">
    <property type="entry name" value="NAD(P)-binding Rossmann-like Domain"/>
    <property type="match status" value="1"/>
</dbReference>
<evidence type="ECO:0000256" key="6">
    <source>
        <dbReference type="RuleBase" id="RU004417"/>
    </source>
</evidence>
<evidence type="ECO:0000313" key="8">
    <source>
        <dbReference type="EMBL" id="KAL0909652.1"/>
    </source>
</evidence>
<comment type="caution">
    <text evidence="8">The sequence shown here is derived from an EMBL/GenBank/DDBJ whole genome shotgun (WGS) entry which is preliminary data.</text>
</comment>
<comment type="similarity">
    <text evidence="6">Belongs to the Glu/Leu/Phe/Val dehydrogenases family.</text>
</comment>
<name>A0ABD0UH13_DENTH</name>
<dbReference type="GO" id="GO:0004353">
    <property type="term" value="F:glutamate dehydrogenase [NAD(P)+] activity"/>
    <property type="evidence" value="ECO:0007669"/>
    <property type="project" value="UniProtKB-EC"/>
</dbReference>
<feature type="domain" description="Glutamate/phenylalanine/leucine/valine/L-tryptophan dehydrogenase C-terminal" evidence="7">
    <location>
        <begin position="90"/>
        <end position="301"/>
    </location>
</feature>
<dbReference type="SUPFAM" id="SSF51735">
    <property type="entry name" value="NAD(P)-binding Rossmann-fold domains"/>
    <property type="match status" value="1"/>
</dbReference>
<dbReference type="AlphaFoldDB" id="A0ABD0UH13"/>
<dbReference type="PANTHER" id="PTHR11606:SF24">
    <property type="entry name" value="NAD-SPECIFIC GLUTAMATE DEHYDROGENASE"/>
    <property type="match status" value="1"/>
</dbReference>
<evidence type="ECO:0000313" key="9">
    <source>
        <dbReference type="Proteomes" id="UP001552299"/>
    </source>
</evidence>
<reference evidence="8 9" key="1">
    <citation type="journal article" date="2024" name="Plant Biotechnol. J.">
        <title>Dendrobium thyrsiflorum genome and its molecular insights into genes involved in important horticultural traits.</title>
        <authorList>
            <person name="Chen B."/>
            <person name="Wang J.Y."/>
            <person name="Zheng P.J."/>
            <person name="Li K.L."/>
            <person name="Liang Y.M."/>
            <person name="Chen X.F."/>
            <person name="Zhang C."/>
            <person name="Zhao X."/>
            <person name="He X."/>
            <person name="Zhang G.Q."/>
            <person name="Liu Z.J."/>
            <person name="Xu Q."/>
        </authorList>
    </citation>
    <scope>NUCLEOTIDE SEQUENCE [LARGE SCALE GENOMIC DNA]</scope>
    <source>
        <strain evidence="8">GZMU011</strain>
    </source>
</reference>
<dbReference type="EMBL" id="JANQDX010000016">
    <property type="protein sequence ID" value="KAL0909652.1"/>
    <property type="molecule type" value="Genomic_DNA"/>
</dbReference>
<protein>
    <recommendedName>
        <fullName evidence="1">glutamate dehydrogenase [NAD(P)(+)]</fullName>
        <ecNumber evidence="1">1.4.1.3</ecNumber>
    </recommendedName>
</protein>
<dbReference type="SMART" id="SM00839">
    <property type="entry name" value="ELFV_dehydrog"/>
    <property type="match status" value="1"/>
</dbReference>
<dbReference type="PANTHER" id="PTHR11606">
    <property type="entry name" value="GLUTAMATE DEHYDROGENASE"/>
    <property type="match status" value="1"/>
</dbReference>
<keyword evidence="9" id="KW-1185">Reference proteome</keyword>
<organism evidence="8 9">
    <name type="scientific">Dendrobium thyrsiflorum</name>
    <name type="common">Pinecone-like raceme dendrobium</name>
    <name type="synonym">Orchid</name>
    <dbReference type="NCBI Taxonomy" id="117978"/>
    <lineage>
        <taxon>Eukaryota</taxon>
        <taxon>Viridiplantae</taxon>
        <taxon>Streptophyta</taxon>
        <taxon>Embryophyta</taxon>
        <taxon>Tracheophyta</taxon>
        <taxon>Spermatophyta</taxon>
        <taxon>Magnoliopsida</taxon>
        <taxon>Liliopsida</taxon>
        <taxon>Asparagales</taxon>
        <taxon>Orchidaceae</taxon>
        <taxon>Epidendroideae</taxon>
        <taxon>Malaxideae</taxon>
        <taxon>Dendrobiinae</taxon>
        <taxon>Dendrobium</taxon>
    </lineage>
</organism>
<dbReference type="Proteomes" id="UP001552299">
    <property type="component" value="Unassembled WGS sequence"/>
</dbReference>
<comment type="catalytic activity">
    <reaction evidence="5">
        <text>L-glutamate + NADP(+) + H2O = 2-oxoglutarate + NH4(+) + NADPH + H(+)</text>
        <dbReference type="Rhea" id="RHEA:11612"/>
        <dbReference type="ChEBI" id="CHEBI:15377"/>
        <dbReference type="ChEBI" id="CHEBI:15378"/>
        <dbReference type="ChEBI" id="CHEBI:16810"/>
        <dbReference type="ChEBI" id="CHEBI:28938"/>
        <dbReference type="ChEBI" id="CHEBI:29985"/>
        <dbReference type="ChEBI" id="CHEBI:57783"/>
        <dbReference type="ChEBI" id="CHEBI:58349"/>
        <dbReference type="EC" id="1.4.1.3"/>
    </reaction>
</comment>
<dbReference type="InterPro" id="IPR006096">
    <property type="entry name" value="Glu/Leu/Phe/Val/Trp_DH_C"/>
</dbReference>
<gene>
    <name evidence="8" type="ORF">M5K25_020539</name>
</gene>
<dbReference type="PRINTS" id="PR00082">
    <property type="entry name" value="GLFDHDRGNASE"/>
</dbReference>
<keyword evidence="3" id="KW-0520">NAD</keyword>
<dbReference type="Pfam" id="PF00208">
    <property type="entry name" value="ELFV_dehydrog"/>
    <property type="match status" value="1"/>
</dbReference>
<dbReference type="InterPro" id="IPR006095">
    <property type="entry name" value="Glu/Leu/Phe/Val/Trp_DH"/>
</dbReference>
<evidence type="ECO:0000256" key="5">
    <source>
        <dbReference type="ARBA" id="ARBA00048577"/>
    </source>
</evidence>
<sequence length="354" mass="38902">MPCLSRIDAISYDAHFIEVCDDFHAFNIAEMNTNAMEKCGKATGSGIGNDLTAGVKMPSLNSTEKVDPMQRSQAIQQNVTEGSNQTFVGNDLTPGVVFEIDDLLGKYGKSIQGLKFVIQRFGNVGSWVAKLIHKSGGKIVIIGHVYSTIRNPNDLDIHQLLRHKVEGAVLKDFIGREAVDPDELLVHECDVLIPCALGGVLHREIVASVIAAASHPTDPESDEILSKKGGVVLSDIYANTSGVTVSYFEWVQNILGSMWHEEKDVFVVPKPGELTDKFVLSNYLSKRELGLQKIRSVLLFGERIIYYLIKGILKLIAKLHNISLTFKIFDPKGLLNISTLSSLPVMLLDGVEPF</sequence>
<evidence type="ECO:0000256" key="2">
    <source>
        <dbReference type="ARBA" id="ARBA00023002"/>
    </source>
</evidence>
<keyword evidence="2 6" id="KW-0560">Oxidoreductase</keyword>
<evidence type="ECO:0000259" key="7">
    <source>
        <dbReference type="SMART" id="SM00839"/>
    </source>
</evidence>
<comment type="catalytic activity">
    <reaction evidence="4">
        <text>L-glutamate + NAD(+) + H2O = 2-oxoglutarate + NH4(+) + NADH + H(+)</text>
        <dbReference type="Rhea" id="RHEA:15133"/>
        <dbReference type="ChEBI" id="CHEBI:15377"/>
        <dbReference type="ChEBI" id="CHEBI:15378"/>
        <dbReference type="ChEBI" id="CHEBI:16810"/>
        <dbReference type="ChEBI" id="CHEBI:28938"/>
        <dbReference type="ChEBI" id="CHEBI:29985"/>
        <dbReference type="ChEBI" id="CHEBI:57540"/>
        <dbReference type="ChEBI" id="CHEBI:57945"/>
        <dbReference type="EC" id="1.4.1.3"/>
    </reaction>
</comment>
<proteinExistence type="inferred from homology"/>
<dbReference type="EC" id="1.4.1.3" evidence="1"/>
<dbReference type="InterPro" id="IPR036291">
    <property type="entry name" value="NAD(P)-bd_dom_sf"/>
</dbReference>
<accession>A0ABD0UH13</accession>
<evidence type="ECO:0000256" key="4">
    <source>
        <dbReference type="ARBA" id="ARBA00047867"/>
    </source>
</evidence>